<dbReference type="Pfam" id="PF17207">
    <property type="entry name" value="MCM_OB"/>
    <property type="match status" value="1"/>
</dbReference>
<comment type="subcellular location">
    <subcellularLocation>
        <location evidence="1">Nucleus</location>
    </subcellularLocation>
</comment>
<evidence type="ECO:0000256" key="3">
    <source>
        <dbReference type="ARBA" id="ARBA00012551"/>
    </source>
</evidence>
<dbReference type="InterPro" id="IPR018525">
    <property type="entry name" value="MCM_CS"/>
</dbReference>
<proteinExistence type="inferred from homology"/>
<dbReference type="EMBL" id="CP126218">
    <property type="protein sequence ID" value="WIA20057.1"/>
    <property type="molecule type" value="Genomic_DNA"/>
</dbReference>
<dbReference type="Gene3D" id="2.40.50.140">
    <property type="entry name" value="Nucleic acid-binding proteins"/>
    <property type="match status" value="1"/>
</dbReference>
<dbReference type="SUPFAM" id="SSF52540">
    <property type="entry name" value="P-loop containing nucleoside triphosphate hydrolases"/>
    <property type="match status" value="1"/>
</dbReference>
<dbReference type="Pfam" id="PF00493">
    <property type="entry name" value="MCM"/>
    <property type="match status" value="2"/>
</dbReference>
<dbReference type="Pfam" id="PF25051">
    <property type="entry name" value="WHD_MCM8"/>
    <property type="match status" value="1"/>
</dbReference>
<feature type="compositionally biased region" description="Gly residues" evidence="11">
    <location>
        <begin position="937"/>
        <end position="948"/>
    </location>
</feature>
<reference evidence="13 14" key="1">
    <citation type="submission" date="2023-05" db="EMBL/GenBank/DDBJ databases">
        <title>A 100% complete, gapless, phased diploid assembly of the Scenedesmus obliquus UTEX 3031 genome.</title>
        <authorList>
            <person name="Biondi T.C."/>
            <person name="Hanschen E.R."/>
            <person name="Kwon T."/>
            <person name="Eng W."/>
            <person name="Kruse C.P.S."/>
            <person name="Koehler S.I."/>
            <person name="Kunde Y."/>
            <person name="Gleasner C.D."/>
            <person name="You Mak K.T."/>
            <person name="Polle J."/>
            <person name="Hovde B.T."/>
            <person name="Starkenburg S.R."/>
        </authorList>
    </citation>
    <scope>NUCLEOTIDE SEQUENCE [LARGE SCALE GENOMIC DNA]</scope>
    <source>
        <strain evidence="13 14">DOE0152z</strain>
    </source>
</reference>
<dbReference type="PROSITE" id="PS00847">
    <property type="entry name" value="MCM_1"/>
    <property type="match status" value="1"/>
</dbReference>
<keyword evidence="5 10" id="KW-0067">ATP-binding</keyword>
<evidence type="ECO:0000313" key="13">
    <source>
        <dbReference type="EMBL" id="WIA20057.1"/>
    </source>
</evidence>
<dbReference type="Gene3D" id="3.40.50.300">
    <property type="entry name" value="P-loop containing nucleotide triphosphate hydrolases"/>
    <property type="match status" value="2"/>
</dbReference>
<keyword evidence="7" id="KW-0539">Nucleus</keyword>
<evidence type="ECO:0000256" key="11">
    <source>
        <dbReference type="SAM" id="MobiDB-lite"/>
    </source>
</evidence>
<dbReference type="InterPro" id="IPR001208">
    <property type="entry name" value="MCM_dom"/>
</dbReference>
<dbReference type="EC" id="3.6.4.12" evidence="3"/>
<organism evidence="13 14">
    <name type="scientific">Tetradesmus obliquus</name>
    <name type="common">Green alga</name>
    <name type="synonym">Acutodesmus obliquus</name>
    <dbReference type="NCBI Taxonomy" id="3088"/>
    <lineage>
        <taxon>Eukaryota</taxon>
        <taxon>Viridiplantae</taxon>
        <taxon>Chlorophyta</taxon>
        <taxon>core chlorophytes</taxon>
        <taxon>Chlorophyceae</taxon>
        <taxon>CS clade</taxon>
        <taxon>Sphaeropleales</taxon>
        <taxon>Scenedesmaceae</taxon>
        <taxon>Tetradesmus</taxon>
    </lineage>
</organism>
<feature type="compositionally biased region" description="Gly residues" evidence="11">
    <location>
        <begin position="988"/>
        <end position="998"/>
    </location>
</feature>
<keyword evidence="14" id="KW-1185">Reference proteome</keyword>
<protein>
    <recommendedName>
        <fullName evidence="3">DNA helicase</fullName>
        <ecNumber evidence="3">3.6.4.12</ecNumber>
    </recommendedName>
    <alternativeName>
        <fullName evidence="8">Minichromosome maintenance 8</fullName>
    </alternativeName>
</protein>
<dbReference type="InterPro" id="IPR031327">
    <property type="entry name" value="MCM"/>
</dbReference>
<dbReference type="InterPro" id="IPR041562">
    <property type="entry name" value="MCM_lid"/>
</dbReference>
<dbReference type="Proteomes" id="UP001244341">
    <property type="component" value="Chromosome 11b"/>
</dbReference>
<evidence type="ECO:0000256" key="5">
    <source>
        <dbReference type="ARBA" id="ARBA00022840"/>
    </source>
</evidence>
<feature type="compositionally biased region" description="Low complexity" evidence="11">
    <location>
        <begin position="953"/>
        <end position="970"/>
    </location>
</feature>
<evidence type="ECO:0000256" key="10">
    <source>
        <dbReference type="RuleBase" id="RU004070"/>
    </source>
</evidence>
<dbReference type="InterPro" id="IPR012340">
    <property type="entry name" value="NA-bd_OB-fold"/>
</dbReference>
<evidence type="ECO:0000256" key="6">
    <source>
        <dbReference type="ARBA" id="ARBA00023125"/>
    </source>
</evidence>
<dbReference type="PANTHER" id="PTHR11630">
    <property type="entry name" value="DNA REPLICATION LICENSING FACTOR MCM FAMILY MEMBER"/>
    <property type="match status" value="1"/>
</dbReference>
<evidence type="ECO:0000256" key="7">
    <source>
        <dbReference type="ARBA" id="ARBA00023242"/>
    </source>
</evidence>
<gene>
    <name evidence="13" type="ORF">OEZ85_005920</name>
</gene>
<dbReference type="Gene3D" id="2.20.28.10">
    <property type="match status" value="1"/>
</dbReference>
<evidence type="ECO:0000256" key="8">
    <source>
        <dbReference type="ARBA" id="ARBA00042306"/>
    </source>
</evidence>
<dbReference type="CDD" id="cd22247">
    <property type="entry name" value="MCM8_WHD"/>
    <property type="match status" value="1"/>
</dbReference>
<dbReference type="SMART" id="SM00350">
    <property type="entry name" value="MCM"/>
    <property type="match status" value="1"/>
</dbReference>
<dbReference type="SUPFAM" id="SSF50249">
    <property type="entry name" value="Nucleic acid-binding proteins"/>
    <property type="match status" value="1"/>
</dbReference>
<evidence type="ECO:0000259" key="12">
    <source>
        <dbReference type="PROSITE" id="PS50051"/>
    </source>
</evidence>
<keyword evidence="4 10" id="KW-0547">Nucleotide-binding</keyword>
<dbReference type="Pfam" id="PF17855">
    <property type="entry name" value="MCM_lid"/>
    <property type="match status" value="1"/>
</dbReference>
<feature type="region of interest" description="Disordered" evidence="11">
    <location>
        <begin position="868"/>
        <end position="1023"/>
    </location>
</feature>
<comment type="catalytic activity">
    <reaction evidence="9">
        <text>ATP + H2O = ADP + phosphate + H(+)</text>
        <dbReference type="Rhea" id="RHEA:13065"/>
        <dbReference type="ChEBI" id="CHEBI:15377"/>
        <dbReference type="ChEBI" id="CHEBI:15378"/>
        <dbReference type="ChEBI" id="CHEBI:30616"/>
        <dbReference type="ChEBI" id="CHEBI:43474"/>
        <dbReference type="ChEBI" id="CHEBI:456216"/>
        <dbReference type="EC" id="3.6.4.12"/>
    </reaction>
</comment>
<dbReference type="InterPro" id="IPR003593">
    <property type="entry name" value="AAA+_ATPase"/>
</dbReference>
<evidence type="ECO:0000313" key="14">
    <source>
        <dbReference type="Proteomes" id="UP001244341"/>
    </source>
</evidence>
<dbReference type="PROSITE" id="PS50051">
    <property type="entry name" value="MCM_2"/>
    <property type="match status" value="1"/>
</dbReference>
<evidence type="ECO:0000256" key="9">
    <source>
        <dbReference type="ARBA" id="ARBA00047995"/>
    </source>
</evidence>
<dbReference type="PRINTS" id="PR01657">
    <property type="entry name" value="MCMFAMILY"/>
</dbReference>
<name>A0ABY8UIB6_TETOB</name>
<keyword evidence="6 10" id="KW-0238">DNA-binding</keyword>
<comment type="similarity">
    <text evidence="2 10">Belongs to the MCM family.</text>
</comment>
<dbReference type="PANTHER" id="PTHR11630:SF47">
    <property type="entry name" value="DNA HELICASE MCM8"/>
    <property type="match status" value="1"/>
</dbReference>
<dbReference type="InterPro" id="IPR033762">
    <property type="entry name" value="MCM_OB"/>
</dbReference>
<dbReference type="SMART" id="SM00382">
    <property type="entry name" value="AAA"/>
    <property type="match status" value="1"/>
</dbReference>
<evidence type="ECO:0000256" key="4">
    <source>
        <dbReference type="ARBA" id="ARBA00022741"/>
    </source>
</evidence>
<dbReference type="InterPro" id="IPR027417">
    <property type="entry name" value="P-loop_NTPase"/>
</dbReference>
<feature type="compositionally biased region" description="Basic residues" evidence="11">
    <location>
        <begin position="893"/>
        <end position="907"/>
    </location>
</feature>
<feature type="compositionally biased region" description="Low complexity" evidence="11">
    <location>
        <begin position="908"/>
        <end position="925"/>
    </location>
</feature>
<evidence type="ECO:0000256" key="2">
    <source>
        <dbReference type="ARBA" id="ARBA00008010"/>
    </source>
</evidence>
<sequence>MATMQQQPGTRSGSTAAAPAAWALYFSDCAYVSQDRRALLIQELLDVLKSDAGYDLLRAGLQPVQQEYVLELDYQRLTQLCDSADLAAALEMQPLEGIACLQAAAHEAIFTAHKERTAALPAAAQGPARITLRITNHAPSELHIRQLKSNSIGKLATLRGTVTRMSHVRPLIVEMTFTCNKCGSSVSAAMPDGRFTPPTRCSGDSCRSRAFTPDRSSARCIDWQKLRLQELLGADQQQQGKVPRSVEVELKQDLVGSCVVGDVVTVLGLVKVLATGDTKTSGPPGGKKQAPKQNLFLIYVDALSLVNNKRTAKAVPDAAAAAGEQQTPQVVEQQLQLQRQLSAAASAAPNMPDFTLKDLQFMLTFTEAYEGDQLRQLVSALCPTIYGHELVKAGLLLSLFGGVRKHGTSNNRVAIRGDINLLLVGDPGLGKSQLLQAAAAAAPRGLYICGNTCTTAGLTVSVVRDAVSGDCMFEAGAVVLADRGVCCVDEFDKMPNEHQALLEAMEQQEVSVAKAGLVASLPARTSIIAAANPVGGHFDRGKTVQENLKLSQAMLSRFDENLKLSQAMLSRFDVIFVLLDRPDELMDQALSEHIMALHSGLADRAAAARQRLLQHQQAQALSQAPSLSGLLDGPSQAASQRSVGRAAASAGGAAADDGKRLPLALRLKLPADGAAEGSLLPVQLLRKYIAYARQHVFPVLSDEAKEILQSFYLSLRASSCGGVSGGLPITARQLESLVRLAEARARAELREIVTADDALDVLEIMREGMLDRAPLGGLPGGLPTLDFRSAPGSRGGKAGEAARFMAALRAMGNQQGRDVFDSGELQALVKQLQLNTRVAAAFIDQLNEAGELLKKGPGQYRVTGISITSSQQQPADSGIAGGSAAAGGLPPVPRHRQQQQQQQRKRPLQQYSQQQYSQQQYSQQQGLNDVGDEQGSGWAGHGGLGFGGASNYQQQQQQQQQRGGRQRQQQPHVAGGFFGTPNHSSAGSQGGGFVGDGGSPDDDDEGGDEGGGGGFGMPASAFW</sequence>
<feature type="domain" description="MCM C-terminal AAA(+) ATPase" evidence="12">
    <location>
        <begin position="373"/>
        <end position="594"/>
    </location>
</feature>
<accession>A0ABY8UIB6</accession>
<evidence type="ECO:0000256" key="1">
    <source>
        <dbReference type="ARBA" id="ARBA00004123"/>
    </source>
</evidence>
<feature type="compositionally biased region" description="Acidic residues" evidence="11">
    <location>
        <begin position="999"/>
        <end position="1008"/>
    </location>
</feature>
<dbReference type="InterPro" id="IPR056875">
    <property type="entry name" value="MCM8/REC_WHD"/>
</dbReference>